<feature type="region of interest" description="Disordered" evidence="1">
    <location>
        <begin position="135"/>
        <end position="195"/>
    </location>
</feature>
<feature type="compositionally biased region" description="Basic and acidic residues" evidence="1">
    <location>
        <begin position="172"/>
        <end position="183"/>
    </location>
</feature>
<evidence type="ECO:0000313" key="3">
    <source>
        <dbReference type="Proteomes" id="UP000299102"/>
    </source>
</evidence>
<feature type="region of interest" description="Disordered" evidence="1">
    <location>
        <begin position="35"/>
        <end position="120"/>
    </location>
</feature>
<organism evidence="2 3">
    <name type="scientific">Eumeta variegata</name>
    <name type="common">Bagworm moth</name>
    <name type="synonym">Eumeta japonica</name>
    <dbReference type="NCBI Taxonomy" id="151549"/>
    <lineage>
        <taxon>Eukaryota</taxon>
        <taxon>Metazoa</taxon>
        <taxon>Ecdysozoa</taxon>
        <taxon>Arthropoda</taxon>
        <taxon>Hexapoda</taxon>
        <taxon>Insecta</taxon>
        <taxon>Pterygota</taxon>
        <taxon>Neoptera</taxon>
        <taxon>Endopterygota</taxon>
        <taxon>Lepidoptera</taxon>
        <taxon>Glossata</taxon>
        <taxon>Ditrysia</taxon>
        <taxon>Tineoidea</taxon>
        <taxon>Psychidae</taxon>
        <taxon>Oiketicinae</taxon>
        <taxon>Eumeta</taxon>
    </lineage>
</organism>
<feature type="compositionally biased region" description="Basic and acidic residues" evidence="1">
    <location>
        <begin position="50"/>
        <end position="76"/>
    </location>
</feature>
<sequence>MDDRQLLLKFILQTNSNALQILQHQSTPEKIYNSKLKHQRSASEPTSACESEKQMDTLTVKERHKSQESPSKDKSSNQRKAVRKVKTRLFNETEHSKSRSHEISKSSSSLRTESDESKVSAGIERLVISSTPMKNGIKASEYPNLPVSSPVTPHESNSRSNSRVNSYSQISKEYHTERCDTPRLSHRHSTRVSSSEKTVSLGDYIINAQNKTSKKKKYKNYSNESIPDSKDKIDLDISNSEMFPEIGAKRSSSNKEKRRIKPTIIDNIEPKHFNQATGFVNEPFNQMSPLVLEQNLAFKQPNIQPKESSSGFDAERNLLKQERHKLMEKFNILNTSSDSLKTPFTPQIKITRKDSKRNNKI</sequence>
<dbReference type="Proteomes" id="UP000299102">
    <property type="component" value="Unassembled WGS sequence"/>
</dbReference>
<reference evidence="2 3" key="1">
    <citation type="journal article" date="2019" name="Commun. Biol.">
        <title>The bagworm genome reveals a unique fibroin gene that provides high tensile strength.</title>
        <authorList>
            <person name="Kono N."/>
            <person name="Nakamura H."/>
            <person name="Ohtoshi R."/>
            <person name="Tomita M."/>
            <person name="Numata K."/>
            <person name="Arakawa K."/>
        </authorList>
    </citation>
    <scope>NUCLEOTIDE SEQUENCE [LARGE SCALE GENOMIC DNA]</scope>
</reference>
<gene>
    <name evidence="2" type="ORF">EVAR_58222_1</name>
</gene>
<evidence type="ECO:0000256" key="1">
    <source>
        <dbReference type="SAM" id="MobiDB-lite"/>
    </source>
</evidence>
<feature type="compositionally biased region" description="Low complexity" evidence="1">
    <location>
        <begin position="158"/>
        <end position="168"/>
    </location>
</feature>
<feature type="compositionally biased region" description="Polar residues" evidence="1">
    <location>
        <begin position="146"/>
        <end position="155"/>
    </location>
</feature>
<comment type="caution">
    <text evidence="2">The sequence shown here is derived from an EMBL/GenBank/DDBJ whole genome shotgun (WGS) entry which is preliminary data.</text>
</comment>
<proteinExistence type="predicted"/>
<accession>A0A4C1ZQD8</accession>
<name>A0A4C1ZQD8_EUMVA</name>
<evidence type="ECO:0000313" key="2">
    <source>
        <dbReference type="EMBL" id="GBP89562.1"/>
    </source>
</evidence>
<protein>
    <submittedName>
        <fullName evidence="2">Uncharacterized protein</fullName>
    </submittedName>
</protein>
<dbReference type="AlphaFoldDB" id="A0A4C1ZQD8"/>
<dbReference type="OrthoDB" id="20982at2759"/>
<feature type="compositionally biased region" description="Basic and acidic residues" evidence="1">
    <location>
        <begin position="89"/>
        <end position="104"/>
    </location>
</feature>
<dbReference type="EMBL" id="BGZK01002008">
    <property type="protein sequence ID" value="GBP89562.1"/>
    <property type="molecule type" value="Genomic_DNA"/>
</dbReference>
<keyword evidence="3" id="KW-1185">Reference proteome</keyword>